<evidence type="ECO:0000313" key="1">
    <source>
        <dbReference type="EMBL" id="GBP36470.1"/>
    </source>
</evidence>
<dbReference type="AlphaFoldDB" id="A0A4C1VD55"/>
<reference evidence="1 2" key="1">
    <citation type="journal article" date="2019" name="Commun. Biol.">
        <title>The bagworm genome reveals a unique fibroin gene that provides high tensile strength.</title>
        <authorList>
            <person name="Kono N."/>
            <person name="Nakamura H."/>
            <person name="Ohtoshi R."/>
            <person name="Tomita M."/>
            <person name="Numata K."/>
            <person name="Arakawa K."/>
        </authorList>
    </citation>
    <scope>NUCLEOTIDE SEQUENCE [LARGE SCALE GENOMIC DNA]</scope>
</reference>
<sequence>MNEDEIRRWAVRRSCYNHVSSTYRVLQGRSHVGVVPQQVRAQFADRGAPGDALPAQAARGRLERYLRRCHCIVRFHLIIVWYQTKSSGPKPTHAGPTRAGG</sequence>
<comment type="caution">
    <text evidence="1">The sequence shown here is derived from an EMBL/GenBank/DDBJ whole genome shotgun (WGS) entry which is preliminary data.</text>
</comment>
<protein>
    <submittedName>
        <fullName evidence="1">Uncharacterized protein</fullName>
    </submittedName>
</protein>
<gene>
    <name evidence="1" type="ORF">EVAR_88050_1</name>
</gene>
<name>A0A4C1VD55_EUMVA</name>
<accession>A0A4C1VD55</accession>
<dbReference type="Proteomes" id="UP000299102">
    <property type="component" value="Unassembled WGS sequence"/>
</dbReference>
<proteinExistence type="predicted"/>
<organism evidence="1 2">
    <name type="scientific">Eumeta variegata</name>
    <name type="common">Bagworm moth</name>
    <name type="synonym">Eumeta japonica</name>
    <dbReference type="NCBI Taxonomy" id="151549"/>
    <lineage>
        <taxon>Eukaryota</taxon>
        <taxon>Metazoa</taxon>
        <taxon>Ecdysozoa</taxon>
        <taxon>Arthropoda</taxon>
        <taxon>Hexapoda</taxon>
        <taxon>Insecta</taxon>
        <taxon>Pterygota</taxon>
        <taxon>Neoptera</taxon>
        <taxon>Endopterygota</taxon>
        <taxon>Lepidoptera</taxon>
        <taxon>Glossata</taxon>
        <taxon>Ditrysia</taxon>
        <taxon>Tineoidea</taxon>
        <taxon>Psychidae</taxon>
        <taxon>Oiketicinae</taxon>
        <taxon>Eumeta</taxon>
    </lineage>
</organism>
<keyword evidence="2" id="KW-1185">Reference proteome</keyword>
<dbReference type="EMBL" id="BGZK01000318">
    <property type="protein sequence ID" value="GBP36470.1"/>
    <property type="molecule type" value="Genomic_DNA"/>
</dbReference>
<evidence type="ECO:0000313" key="2">
    <source>
        <dbReference type="Proteomes" id="UP000299102"/>
    </source>
</evidence>